<evidence type="ECO:0000256" key="7">
    <source>
        <dbReference type="SAM" id="Phobius"/>
    </source>
</evidence>
<evidence type="ECO:0000313" key="10">
    <source>
        <dbReference type="Proteomes" id="UP000194139"/>
    </source>
</evidence>
<organism evidence="9 10">
    <name type="scientific">Bordetella genomosp. 9</name>
    <dbReference type="NCBI Taxonomy" id="1416803"/>
    <lineage>
        <taxon>Bacteria</taxon>
        <taxon>Pseudomonadati</taxon>
        <taxon>Pseudomonadota</taxon>
        <taxon>Betaproteobacteria</taxon>
        <taxon>Burkholderiales</taxon>
        <taxon>Alcaligenaceae</taxon>
        <taxon>Bordetella</taxon>
    </lineage>
</organism>
<dbReference type="Pfam" id="PF01590">
    <property type="entry name" value="GAF"/>
    <property type="match status" value="1"/>
</dbReference>
<evidence type="ECO:0000256" key="6">
    <source>
        <dbReference type="SAM" id="MobiDB-lite"/>
    </source>
</evidence>
<comment type="similarity">
    <text evidence="2">Belongs to the autoinducer-2 exporter (AI-2E) (TC 2.A.86) family.</text>
</comment>
<feature type="transmembrane region" description="Helical" evidence="7">
    <location>
        <begin position="236"/>
        <end position="264"/>
    </location>
</feature>
<dbReference type="AlphaFoldDB" id="A0A1W6YWD7"/>
<sequence length="790" mass="85470">MPPRSSIDADSGPPDGAPPLDSVRFAANLVSAALIIAGLYYGRDVLIPLAFAFLISFALSPLVGWLGRLRLPRSLSVILVMAVVAVMLGGLGLLLGTQVRSLGQQLPTYQSTMQAKVEELRSSLKTPGVFDRALDTITSVRKQVESAPPPAPDGAQPVVVEPRAASPLDTARAWLAPALEPLATLGIVLVFVFISLYDRGDLRDRALRIFGGNLHRSTDALEEAGTRIGRYLRMQLLVNLSYGVPMALGLWLIGVPGALLWGTVAAVMRFVPYVGPMISAIFPIGLAFAVDPGWHMLLWTIGLIVVLELISNNVVEPLLYGTSTGLSAMSLIAAATFWTVLWGPVGLILSTPLTVCILVIGRYLPHLQFFETLLGAAPALDTPTRLYQRLIADDADEAIDIASGEVRKSSVKDFYHDVGIEVLRLASREHLRSATAEHRWRVSNGMERLLDDLREEYPPEVQSRNAMTVVCMGGKWELDNLASEMLAHALLMQGIRAESRRLPAVTARAIDNLALDGAELVCLSYFTANPAAPARHFCRRLRHRWPRLRIVLALWNAPAELLEHDAHKALGADEVVTTVNEAVLRIEAMVAPAADREEPRGEAKDESAAAPALDATGLLDGQTREELDGLAQRAADVFDVGFAVIVVISGDRELVVGQNRPLTGALPRDERDIVTMPRDEAIGRPVVAGDTTLVVPDTERDPRFVDHPAVRLWSVRFFAGAPLRSKDNGVFGALCVFDREPRTLDDTAIEVLDSMAQEFAAVIAAALDEPGAAAAQDEPPSATLAQRVPE</sequence>
<feature type="region of interest" description="Disordered" evidence="6">
    <location>
        <begin position="594"/>
        <end position="615"/>
    </location>
</feature>
<feature type="transmembrane region" description="Helical" evidence="7">
    <location>
        <begin position="335"/>
        <end position="360"/>
    </location>
</feature>
<proteinExistence type="inferred from homology"/>
<dbReference type="Pfam" id="PF01594">
    <property type="entry name" value="AI-2E_transport"/>
    <property type="match status" value="1"/>
</dbReference>
<dbReference type="PANTHER" id="PTHR43102">
    <property type="entry name" value="SLR1143 PROTEIN"/>
    <property type="match status" value="1"/>
</dbReference>
<reference evidence="9 10" key="1">
    <citation type="submission" date="2017-05" db="EMBL/GenBank/DDBJ databases">
        <title>Complete and WGS of Bordetella genogroups.</title>
        <authorList>
            <person name="Spilker T."/>
            <person name="LiPuma J."/>
        </authorList>
    </citation>
    <scope>NUCLEOTIDE SEQUENCE [LARGE SCALE GENOMIC DNA]</scope>
    <source>
        <strain evidence="9 10">AU17164</strain>
    </source>
</reference>
<dbReference type="Gene3D" id="3.30.450.40">
    <property type="match status" value="1"/>
</dbReference>
<feature type="transmembrane region" description="Helical" evidence="7">
    <location>
        <begin position="270"/>
        <end position="290"/>
    </location>
</feature>
<name>A0A1W6YWD7_9BORD</name>
<accession>A0A1W6YWD7</accession>
<dbReference type="PANTHER" id="PTHR43102:SF2">
    <property type="entry name" value="GAF DOMAIN-CONTAINING PROTEIN"/>
    <property type="match status" value="1"/>
</dbReference>
<keyword evidence="3 7" id="KW-0812">Transmembrane</keyword>
<evidence type="ECO:0000313" key="9">
    <source>
        <dbReference type="EMBL" id="ARP85294.1"/>
    </source>
</evidence>
<keyword evidence="9" id="KW-0418">Kinase</keyword>
<evidence type="ECO:0000256" key="4">
    <source>
        <dbReference type="ARBA" id="ARBA00022989"/>
    </source>
</evidence>
<dbReference type="GO" id="GO:0016301">
    <property type="term" value="F:kinase activity"/>
    <property type="evidence" value="ECO:0007669"/>
    <property type="project" value="UniProtKB-KW"/>
</dbReference>
<feature type="domain" description="GAF" evidence="8">
    <location>
        <begin position="625"/>
        <end position="763"/>
    </location>
</feature>
<dbReference type="RefSeq" id="WP_086071466.1">
    <property type="nucleotide sequence ID" value="NZ_CP021109.1"/>
</dbReference>
<dbReference type="InterPro" id="IPR029016">
    <property type="entry name" value="GAF-like_dom_sf"/>
</dbReference>
<feature type="transmembrane region" description="Helical" evidence="7">
    <location>
        <begin position="297"/>
        <end position="315"/>
    </location>
</feature>
<feature type="transmembrane region" description="Helical" evidence="7">
    <location>
        <begin position="47"/>
        <end position="67"/>
    </location>
</feature>
<comment type="subcellular location">
    <subcellularLocation>
        <location evidence="1">Membrane</location>
        <topology evidence="1">Multi-pass membrane protein</topology>
    </subcellularLocation>
</comment>
<evidence type="ECO:0000259" key="8">
    <source>
        <dbReference type="Pfam" id="PF01590"/>
    </source>
</evidence>
<evidence type="ECO:0000256" key="1">
    <source>
        <dbReference type="ARBA" id="ARBA00004141"/>
    </source>
</evidence>
<dbReference type="EMBL" id="CP021109">
    <property type="protein sequence ID" value="ARP85294.1"/>
    <property type="molecule type" value="Genomic_DNA"/>
</dbReference>
<feature type="region of interest" description="Disordered" evidence="6">
    <location>
        <begin position="771"/>
        <end position="790"/>
    </location>
</feature>
<dbReference type="Proteomes" id="UP000194139">
    <property type="component" value="Chromosome"/>
</dbReference>
<feature type="transmembrane region" description="Helical" evidence="7">
    <location>
        <begin position="174"/>
        <end position="197"/>
    </location>
</feature>
<dbReference type="GO" id="GO:0016020">
    <property type="term" value="C:membrane"/>
    <property type="evidence" value="ECO:0007669"/>
    <property type="project" value="UniProtKB-SubCell"/>
</dbReference>
<protein>
    <submittedName>
        <fullName evidence="9">Histidine kinase</fullName>
    </submittedName>
</protein>
<feature type="compositionally biased region" description="Basic and acidic residues" evidence="6">
    <location>
        <begin position="594"/>
        <end position="607"/>
    </location>
</feature>
<keyword evidence="5 7" id="KW-0472">Membrane</keyword>
<feature type="transmembrane region" description="Helical" evidence="7">
    <location>
        <begin position="74"/>
        <end position="95"/>
    </location>
</feature>
<dbReference type="InterPro" id="IPR003018">
    <property type="entry name" value="GAF"/>
</dbReference>
<dbReference type="SUPFAM" id="SSF55781">
    <property type="entry name" value="GAF domain-like"/>
    <property type="match status" value="1"/>
</dbReference>
<evidence type="ECO:0000256" key="2">
    <source>
        <dbReference type="ARBA" id="ARBA00009773"/>
    </source>
</evidence>
<keyword evidence="9" id="KW-0808">Transferase</keyword>
<keyword evidence="4 7" id="KW-1133">Transmembrane helix</keyword>
<evidence type="ECO:0000256" key="5">
    <source>
        <dbReference type="ARBA" id="ARBA00023136"/>
    </source>
</evidence>
<evidence type="ECO:0000256" key="3">
    <source>
        <dbReference type="ARBA" id="ARBA00022692"/>
    </source>
</evidence>
<keyword evidence="10" id="KW-1185">Reference proteome</keyword>
<gene>
    <name evidence="9" type="ORF">CAL13_02980</name>
</gene>
<dbReference type="InterPro" id="IPR002549">
    <property type="entry name" value="AI-2E-like"/>
</dbReference>